<dbReference type="GO" id="GO:0016020">
    <property type="term" value="C:membrane"/>
    <property type="evidence" value="ECO:0007669"/>
    <property type="project" value="TreeGrafter"/>
</dbReference>
<accession>A0AA38LAC5</accession>
<sequence length="69" mass="7568">NNIFEYKITEALNVVKDEIIGAGKGISDTPITLNVSKSNLPDLAMVDFPGITRVPIHGQPQDIYEQISQ</sequence>
<feature type="non-terminal residue" evidence="2">
    <location>
        <position position="1"/>
    </location>
</feature>
<dbReference type="Proteomes" id="UP000824469">
    <property type="component" value="Unassembled WGS sequence"/>
</dbReference>
<dbReference type="InterPro" id="IPR045063">
    <property type="entry name" value="Dynamin_N"/>
</dbReference>
<dbReference type="SUPFAM" id="SSF52540">
    <property type="entry name" value="P-loop containing nucleoside triphosphate hydrolases"/>
    <property type="match status" value="1"/>
</dbReference>
<reference evidence="2 3" key="1">
    <citation type="journal article" date="2021" name="Nat. Plants">
        <title>The Taxus genome provides insights into paclitaxel biosynthesis.</title>
        <authorList>
            <person name="Xiong X."/>
            <person name="Gou J."/>
            <person name="Liao Q."/>
            <person name="Li Y."/>
            <person name="Zhou Q."/>
            <person name="Bi G."/>
            <person name="Li C."/>
            <person name="Du R."/>
            <person name="Wang X."/>
            <person name="Sun T."/>
            <person name="Guo L."/>
            <person name="Liang H."/>
            <person name="Lu P."/>
            <person name="Wu Y."/>
            <person name="Zhang Z."/>
            <person name="Ro D.K."/>
            <person name="Shang Y."/>
            <person name="Huang S."/>
            <person name="Yan J."/>
        </authorList>
    </citation>
    <scope>NUCLEOTIDE SEQUENCE [LARGE SCALE GENOMIC DNA]</scope>
    <source>
        <strain evidence="2">Ta-2019</strain>
    </source>
</reference>
<proteinExistence type="predicted"/>
<feature type="domain" description="Dynamin N-terminal" evidence="1">
    <location>
        <begin position="8"/>
        <end position="62"/>
    </location>
</feature>
<dbReference type="EMBL" id="JAHRHJ020000004">
    <property type="protein sequence ID" value="KAH9317704.1"/>
    <property type="molecule type" value="Genomic_DNA"/>
</dbReference>
<dbReference type="InterPro" id="IPR027417">
    <property type="entry name" value="P-loop_NTPase"/>
</dbReference>
<dbReference type="InterPro" id="IPR022812">
    <property type="entry name" value="Dynamin"/>
</dbReference>
<dbReference type="Gene3D" id="3.40.50.300">
    <property type="entry name" value="P-loop containing nucleotide triphosphate hydrolases"/>
    <property type="match status" value="1"/>
</dbReference>
<comment type="caution">
    <text evidence="2">The sequence shown here is derived from an EMBL/GenBank/DDBJ whole genome shotgun (WGS) entry which is preliminary data.</text>
</comment>
<dbReference type="GO" id="GO:0005737">
    <property type="term" value="C:cytoplasm"/>
    <property type="evidence" value="ECO:0007669"/>
    <property type="project" value="TreeGrafter"/>
</dbReference>
<feature type="non-terminal residue" evidence="2">
    <location>
        <position position="69"/>
    </location>
</feature>
<evidence type="ECO:0000259" key="1">
    <source>
        <dbReference type="Pfam" id="PF00350"/>
    </source>
</evidence>
<gene>
    <name evidence="2" type="ORF">KI387_019473</name>
</gene>
<dbReference type="AlphaFoldDB" id="A0AA38LAC5"/>
<name>A0AA38LAC5_TAXCH</name>
<dbReference type="Pfam" id="PF00350">
    <property type="entry name" value="Dynamin_N"/>
    <property type="match status" value="1"/>
</dbReference>
<keyword evidence="3" id="KW-1185">Reference proteome</keyword>
<evidence type="ECO:0000313" key="3">
    <source>
        <dbReference type="Proteomes" id="UP000824469"/>
    </source>
</evidence>
<dbReference type="GO" id="GO:0005874">
    <property type="term" value="C:microtubule"/>
    <property type="evidence" value="ECO:0007669"/>
    <property type="project" value="TreeGrafter"/>
</dbReference>
<dbReference type="PANTHER" id="PTHR11566:SF173">
    <property type="entry name" value="DYNAMIN-RELATED PROTEIN 4C"/>
    <property type="match status" value="1"/>
</dbReference>
<dbReference type="GO" id="GO:0003924">
    <property type="term" value="F:GTPase activity"/>
    <property type="evidence" value="ECO:0007669"/>
    <property type="project" value="TreeGrafter"/>
</dbReference>
<evidence type="ECO:0000313" key="2">
    <source>
        <dbReference type="EMBL" id="KAH9317704.1"/>
    </source>
</evidence>
<dbReference type="PANTHER" id="PTHR11566">
    <property type="entry name" value="DYNAMIN"/>
    <property type="match status" value="1"/>
</dbReference>
<dbReference type="GO" id="GO:0008017">
    <property type="term" value="F:microtubule binding"/>
    <property type="evidence" value="ECO:0007669"/>
    <property type="project" value="TreeGrafter"/>
</dbReference>
<organism evidence="2 3">
    <name type="scientific">Taxus chinensis</name>
    <name type="common">Chinese yew</name>
    <name type="synonym">Taxus wallichiana var. chinensis</name>
    <dbReference type="NCBI Taxonomy" id="29808"/>
    <lineage>
        <taxon>Eukaryota</taxon>
        <taxon>Viridiplantae</taxon>
        <taxon>Streptophyta</taxon>
        <taxon>Embryophyta</taxon>
        <taxon>Tracheophyta</taxon>
        <taxon>Spermatophyta</taxon>
        <taxon>Pinopsida</taxon>
        <taxon>Pinidae</taxon>
        <taxon>Conifers II</taxon>
        <taxon>Cupressales</taxon>
        <taxon>Taxaceae</taxon>
        <taxon>Taxus</taxon>
    </lineage>
</organism>
<protein>
    <recommendedName>
        <fullName evidence="1">Dynamin N-terminal domain-containing protein</fullName>
    </recommendedName>
</protein>